<evidence type="ECO:0000313" key="2">
    <source>
        <dbReference type="EMBL" id="AXK79508.1"/>
    </source>
</evidence>
<evidence type="ECO:0000313" key="3">
    <source>
        <dbReference type="Proteomes" id="UP000254889"/>
    </source>
</evidence>
<keyword evidence="1" id="KW-0732">Signal</keyword>
<evidence type="ECO:0008006" key="4">
    <source>
        <dbReference type="Google" id="ProtNLM"/>
    </source>
</evidence>
<sequence>MRWLALGAAMAALLLNGCARDNLEPSAADLKARWDAQNVMPANYKADLLAYMRTYLNDPTHVRSASVTAPFLKFVGPGDRYIVCVRYNARNTDGKYMGSKDGAAIYVSGKLDRFVDSQRELREMCKDAAFGPFPELEKLTR</sequence>
<dbReference type="RefSeq" id="WP_115688268.1">
    <property type="nucleotide sequence ID" value="NZ_CP031417.1"/>
</dbReference>
<reference evidence="2 3" key="1">
    <citation type="submission" date="2018-07" db="EMBL/GenBank/DDBJ databases">
        <authorList>
            <person name="Quirk P.G."/>
            <person name="Krulwich T.A."/>
        </authorList>
    </citation>
    <scope>NUCLEOTIDE SEQUENCE [LARGE SCALE GENOMIC DNA]</scope>
    <source>
        <strain evidence="2 3">CC-BB4</strain>
    </source>
</reference>
<gene>
    <name evidence="2" type="ORF">DW352_02620</name>
</gene>
<dbReference type="Proteomes" id="UP000254889">
    <property type="component" value="Chromosome"/>
</dbReference>
<dbReference type="AlphaFoldDB" id="A0A345ZRG1"/>
<dbReference type="EMBL" id="CP031417">
    <property type="protein sequence ID" value="AXK79508.1"/>
    <property type="molecule type" value="Genomic_DNA"/>
</dbReference>
<feature type="signal peptide" evidence="1">
    <location>
        <begin position="1"/>
        <end position="19"/>
    </location>
</feature>
<evidence type="ECO:0000256" key="1">
    <source>
        <dbReference type="SAM" id="SignalP"/>
    </source>
</evidence>
<proteinExistence type="predicted"/>
<accession>A0A345ZRG1</accession>
<organism evidence="2 3">
    <name type="scientific">Pseudolabrys taiwanensis</name>
    <dbReference type="NCBI Taxonomy" id="331696"/>
    <lineage>
        <taxon>Bacteria</taxon>
        <taxon>Pseudomonadati</taxon>
        <taxon>Pseudomonadota</taxon>
        <taxon>Alphaproteobacteria</taxon>
        <taxon>Hyphomicrobiales</taxon>
        <taxon>Xanthobacteraceae</taxon>
        <taxon>Pseudolabrys</taxon>
    </lineage>
</organism>
<keyword evidence="3" id="KW-1185">Reference proteome</keyword>
<name>A0A345ZRG1_9HYPH</name>
<dbReference type="OrthoDB" id="8447393at2"/>
<protein>
    <recommendedName>
        <fullName evidence="4">Lipoprotein</fullName>
    </recommendedName>
</protein>
<dbReference type="KEGG" id="ptaw:DW352_02620"/>
<feature type="chain" id="PRO_5016591920" description="Lipoprotein" evidence="1">
    <location>
        <begin position="20"/>
        <end position="141"/>
    </location>
</feature>